<gene>
    <name evidence="3" type="ORF">IAA07_03240</name>
</gene>
<evidence type="ECO:0000256" key="1">
    <source>
        <dbReference type="HAMAP-Rule" id="MF_01845"/>
    </source>
</evidence>
<feature type="domain" description="Serine dehydratase-like alpha subunit" evidence="2">
    <location>
        <begin position="88"/>
        <end position="416"/>
    </location>
</feature>
<dbReference type="InterPro" id="IPR005130">
    <property type="entry name" value="Ser_deHydtase-like_asu"/>
</dbReference>
<name>A0A9D2HFU2_9FIRM</name>
<accession>A0A9D2HFU2</accession>
<dbReference type="InterPro" id="IPR021144">
    <property type="entry name" value="UPF0597"/>
</dbReference>
<evidence type="ECO:0000313" key="4">
    <source>
        <dbReference type="Proteomes" id="UP000823900"/>
    </source>
</evidence>
<dbReference type="EMBL" id="DWZA01000028">
    <property type="protein sequence ID" value="HJA70581.1"/>
    <property type="molecule type" value="Genomic_DNA"/>
</dbReference>
<dbReference type="HAMAP" id="MF_01845">
    <property type="entry name" value="UPF0597"/>
    <property type="match status" value="1"/>
</dbReference>
<dbReference type="PANTHER" id="PTHR30501">
    <property type="entry name" value="UPF0597 PROTEIN YHAM"/>
    <property type="match status" value="1"/>
</dbReference>
<dbReference type="GO" id="GO:0080146">
    <property type="term" value="F:L-cysteine desulfhydrase activity"/>
    <property type="evidence" value="ECO:0007669"/>
    <property type="project" value="TreeGrafter"/>
</dbReference>
<dbReference type="PANTHER" id="PTHR30501:SF2">
    <property type="entry name" value="UPF0597 PROTEIN YHAM"/>
    <property type="match status" value="1"/>
</dbReference>
<comment type="similarity">
    <text evidence="1">Belongs to the UPF0597 family.</text>
</comment>
<reference evidence="3" key="2">
    <citation type="submission" date="2021-04" db="EMBL/GenBank/DDBJ databases">
        <authorList>
            <person name="Gilroy R."/>
        </authorList>
    </citation>
    <scope>NUCLEOTIDE SEQUENCE</scope>
    <source>
        <strain evidence="3">CHK178-16964</strain>
    </source>
</reference>
<evidence type="ECO:0000313" key="3">
    <source>
        <dbReference type="EMBL" id="HJA70581.1"/>
    </source>
</evidence>
<dbReference type="PIRSF" id="PIRSF006054">
    <property type="entry name" value="UCP006054"/>
    <property type="match status" value="1"/>
</dbReference>
<comment type="caution">
    <text evidence="3">The sequence shown here is derived from an EMBL/GenBank/DDBJ whole genome shotgun (WGS) entry which is preliminary data.</text>
</comment>
<keyword evidence="3" id="KW-0456">Lyase</keyword>
<sequence length="422" mass="45681">MDRKVYDEYIAILKEELVPAMGCTEPIALAFGAAKAREVLGCMPEKIIAKCSGNIVKNVRCVTIPNSGGMTGIAAGVVLGAVGGRSEKLMEVLEDVTPEDVKKTRAYLAKDLCQVELLDTPVVLHIILEFYAGQDQVTVEIKYSHTNISRIEKNGEVLFFNDEEGEEPEQADRSLLNLEQIKEFADTVDLDDVREMIKNQIDCNMQIAREGMTGKYGLGIGRVIMESYPPSILTKMRSLTAAASEARMGGCDMPVIINSGSGNQGIASSVPLIVYARELEMPEYALYRALVFSNLLTIYQKTYIGKLSAFCGAVSASCASGAAITYMVGGSMERIKKTIENTLANIPGIICDGAKISCAAKIASSLDAAFLAHHLAMNDQAYAPYTGILQEEVSETIMEVGAIGKDGMKETDKEILRIMIGK</sequence>
<proteinExistence type="inferred from homology"/>
<dbReference type="GO" id="GO:0019450">
    <property type="term" value="P:L-cysteine catabolic process to pyruvate"/>
    <property type="evidence" value="ECO:0007669"/>
    <property type="project" value="TreeGrafter"/>
</dbReference>
<evidence type="ECO:0000259" key="2">
    <source>
        <dbReference type="Pfam" id="PF03313"/>
    </source>
</evidence>
<reference evidence="3" key="1">
    <citation type="journal article" date="2021" name="PeerJ">
        <title>Extensive microbial diversity within the chicken gut microbiome revealed by metagenomics and culture.</title>
        <authorList>
            <person name="Gilroy R."/>
            <person name="Ravi A."/>
            <person name="Getino M."/>
            <person name="Pursley I."/>
            <person name="Horton D.L."/>
            <person name="Alikhan N.F."/>
            <person name="Baker D."/>
            <person name="Gharbi K."/>
            <person name="Hall N."/>
            <person name="Watson M."/>
            <person name="Adriaenssens E.M."/>
            <person name="Foster-Nyarko E."/>
            <person name="Jarju S."/>
            <person name="Secka A."/>
            <person name="Antonio M."/>
            <person name="Oren A."/>
            <person name="Chaudhuri R.R."/>
            <person name="La Ragione R."/>
            <person name="Hildebrand F."/>
            <person name="Pallen M.J."/>
        </authorList>
    </citation>
    <scope>NUCLEOTIDE SEQUENCE</scope>
    <source>
        <strain evidence="3">CHK178-16964</strain>
    </source>
</reference>
<dbReference type="AlphaFoldDB" id="A0A9D2HFU2"/>
<dbReference type="Pfam" id="PF03313">
    <property type="entry name" value="SDH_alpha"/>
    <property type="match status" value="1"/>
</dbReference>
<protein>
    <recommendedName>
        <fullName evidence="1">UPF0597 protein IAA07_03240</fullName>
    </recommendedName>
</protein>
<dbReference type="Proteomes" id="UP000823900">
    <property type="component" value="Unassembled WGS sequence"/>
</dbReference>
<organism evidence="3 4">
    <name type="scientific">Candidatus Lachnoclostridium stercoravium</name>
    <dbReference type="NCBI Taxonomy" id="2838633"/>
    <lineage>
        <taxon>Bacteria</taxon>
        <taxon>Bacillati</taxon>
        <taxon>Bacillota</taxon>
        <taxon>Clostridia</taxon>
        <taxon>Lachnospirales</taxon>
        <taxon>Lachnospiraceae</taxon>
    </lineage>
</organism>